<comment type="caution">
    <text evidence="2">The sequence shown here is derived from an EMBL/GenBank/DDBJ whole genome shotgun (WGS) entry which is preliminary data.</text>
</comment>
<keyword evidence="3" id="KW-1185">Reference proteome</keyword>
<sequence>MAIRSRGRAIYIYIYRFQKRREEERTVAVVERSGSAIRANVAAWNAYDNEAWAITRRGQRAGRDDVEPIETLRPDTKKVEGEEPDNRHRGAASYALAYVSRFCPALGRAALCLSALTFSPPRRRRKSRFARGTPAQTGARPPPTCEPPEPTYPRSSR</sequence>
<feature type="region of interest" description="Disordered" evidence="1">
    <location>
        <begin position="58"/>
        <end position="87"/>
    </location>
</feature>
<feature type="compositionally biased region" description="Basic and acidic residues" evidence="1">
    <location>
        <begin position="61"/>
        <end position="87"/>
    </location>
</feature>
<organism evidence="2 3">
    <name type="scientific">Melipona bicolor</name>
    <dbReference type="NCBI Taxonomy" id="60889"/>
    <lineage>
        <taxon>Eukaryota</taxon>
        <taxon>Metazoa</taxon>
        <taxon>Ecdysozoa</taxon>
        <taxon>Arthropoda</taxon>
        <taxon>Hexapoda</taxon>
        <taxon>Insecta</taxon>
        <taxon>Pterygota</taxon>
        <taxon>Neoptera</taxon>
        <taxon>Endopterygota</taxon>
        <taxon>Hymenoptera</taxon>
        <taxon>Apocrita</taxon>
        <taxon>Aculeata</taxon>
        <taxon>Apoidea</taxon>
        <taxon>Anthophila</taxon>
        <taxon>Apidae</taxon>
        <taxon>Melipona</taxon>
    </lineage>
</organism>
<protein>
    <submittedName>
        <fullName evidence="2">Uncharacterized protein</fullName>
    </submittedName>
</protein>
<dbReference type="Proteomes" id="UP001177670">
    <property type="component" value="Unassembled WGS sequence"/>
</dbReference>
<proteinExistence type="predicted"/>
<reference evidence="2" key="1">
    <citation type="submission" date="2021-10" db="EMBL/GenBank/DDBJ databases">
        <title>Melipona bicolor Genome sequencing and assembly.</title>
        <authorList>
            <person name="Araujo N.S."/>
            <person name="Arias M.C."/>
        </authorList>
    </citation>
    <scope>NUCLEOTIDE SEQUENCE</scope>
    <source>
        <strain evidence="2">USP_2M_L1-L4_2017</strain>
        <tissue evidence="2">Whole body</tissue>
    </source>
</reference>
<gene>
    <name evidence="2" type="ORF">K0M31_018517</name>
</gene>
<feature type="compositionally biased region" description="Pro residues" evidence="1">
    <location>
        <begin position="140"/>
        <end position="151"/>
    </location>
</feature>
<dbReference type="AlphaFoldDB" id="A0AA40G3R3"/>
<evidence type="ECO:0000256" key="1">
    <source>
        <dbReference type="SAM" id="MobiDB-lite"/>
    </source>
</evidence>
<dbReference type="EMBL" id="JAHYIQ010000007">
    <property type="protein sequence ID" value="KAK1130385.1"/>
    <property type="molecule type" value="Genomic_DNA"/>
</dbReference>
<feature type="region of interest" description="Disordered" evidence="1">
    <location>
        <begin position="122"/>
        <end position="157"/>
    </location>
</feature>
<name>A0AA40G3R3_9HYME</name>
<evidence type="ECO:0000313" key="2">
    <source>
        <dbReference type="EMBL" id="KAK1130385.1"/>
    </source>
</evidence>
<evidence type="ECO:0000313" key="3">
    <source>
        <dbReference type="Proteomes" id="UP001177670"/>
    </source>
</evidence>
<accession>A0AA40G3R3</accession>